<reference evidence="2" key="2">
    <citation type="journal article" date="2015" name="Data Brief">
        <title>Shoot transcriptome of the giant reed, Arundo donax.</title>
        <authorList>
            <person name="Barrero R.A."/>
            <person name="Guerrero F.D."/>
            <person name="Moolhuijzen P."/>
            <person name="Goolsby J.A."/>
            <person name="Tidwell J."/>
            <person name="Bellgard S.E."/>
            <person name="Bellgard M.I."/>
        </authorList>
    </citation>
    <scope>NUCLEOTIDE SEQUENCE</scope>
    <source>
        <tissue evidence="2">Shoot tissue taken approximately 20 cm above the soil surface</tissue>
    </source>
</reference>
<evidence type="ECO:0000313" key="2">
    <source>
        <dbReference type="EMBL" id="JAE39662.1"/>
    </source>
</evidence>
<accession>A0A0A9HSI7</accession>
<organism evidence="2">
    <name type="scientific">Arundo donax</name>
    <name type="common">Giant reed</name>
    <name type="synonym">Donax arundinaceus</name>
    <dbReference type="NCBI Taxonomy" id="35708"/>
    <lineage>
        <taxon>Eukaryota</taxon>
        <taxon>Viridiplantae</taxon>
        <taxon>Streptophyta</taxon>
        <taxon>Embryophyta</taxon>
        <taxon>Tracheophyta</taxon>
        <taxon>Spermatophyta</taxon>
        <taxon>Magnoliopsida</taxon>
        <taxon>Liliopsida</taxon>
        <taxon>Poales</taxon>
        <taxon>Poaceae</taxon>
        <taxon>PACMAD clade</taxon>
        <taxon>Arundinoideae</taxon>
        <taxon>Arundineae</taxon>
        <taxon>Arundo</taxon>
    </lineage>
</organism>
<proteinExistence type="predicted"/>
<feature type="region of interest" description="Disordered" evidence="1">
    <location>
        <begin position="19"/>
        <end position="42"/>
    </location>
</feature>
<sequence length="73" mass="8438">MENDKLNIFVVTKENDLSSHKKVPEKKKTPREIQRSTSGMYFRQHSTSKCKVTIKDIISFLSSKARDHLDQAS</sequence>
<protein>
    <submittedName>
        <fullName evidence="2">Uncharacterized protein</fullName>
    </submittedName>
</protein>
<evidence type="ECO:0000256" key="1">
    <source>
        <dbReference type="SAM" id="MobiDB-lite"/>
    </source>
</evidence>
<dbReference type="EMBL" id="GBRH01158234">
    <property type="protein sequence ID" value="JAE39662.1"/>
    <property type="molecule type" value="Transcribed_RNA"/>
</dbReference>
<reference evidence="2" key="1">
    <citation type="submission" date="2014-09" db="EMBL/GenBank/DDBJ databases">
        <authorList>
            <person name="Magalhaes I.L.F."/>
            <person name="Oliveira U."/>
            <person name="Santos F.R."/>
            <person name="Vidigal T.H.D.A."/>
            <person name="Brescovit A.D."/>
            <person name="Santos A.J."/>
        </authorList>
    </citation>
    <scope>NUCLEOTIDE SEQUENCE</scope>
    <source>
        <tissue evidence="2">Shoot tissue taken approximately 20 cm above the soil surface</tissue>
    </source>
</reference>
<dbReference type="AlphaFoldDB" id="A0A0A9HSI7"/>
<name>A0A0A9HSI7_ARUDO</name>